<dbReference type="RefSeq" id="WP_306427209.1">
    <property type="nucleotide sequence ID" value="NZ_MTHB01000133.1"/>
</dbReference>
<reference evidence="2" key="1">
    <citation type="submission" date="2017-01" db="EMBL/GenBank/DDBJ databases">
        <title>Genome Analysis of Deinococcus marmoris KOPRI26562.</title>
        <authorList>
            <person name="Kim J.H."/>
            <person name="Oh H.-M."/>
        </authorList>
    </citation>
    <scope>NUCLEOTIDE SEQUENCE [LARGE SCALE GENOMIC DNA]</scope>
    <source>
        <strain evidence="2">PAMC 26633</strain>
    </source>
</reference>
<evidence type="ECO:0000313" key="2">
    <source>
        <dbReference type="Proteomes" id="UP000214720"/>
    </source>
</evidence>
<name>A0A226WYH1_CABSO</name>
<proteinExistence type="predicted"/>
<protein>
    <submittedName>
        <fullName evidence="1">Histone protein</fullName>
    </submittedName>
</protein>
<organism evidence="1 2">
    <name type="scientific">Caballeronia sordidicola</name>
    <name type="common">Burkholderia sordidicola</name>
    <dbReference type="NCBI Taxonomy" id="196367"/>
    <lineage>
        <taxon>Bacteria</taxon>
        <taxon>Pseudomonadati</taxon>
        <taxon>Pseudomonadota</taxon>
        <taxon>Betaproteobacteria</taxon>
        <taxon>Burkholderiales</taxon>
        <taxon>Burkholderiaceae</taxon>
        <taxon>Caballeronia</taxon>
    </lineage>
</organism>
<gene>
    <name evidence="1" type="ORF">BSU04_22825</name>
</gene>
<dbReference type="EMBL" id="MTHB01000133">
    <property type="protein sequence ID" value="OXC76231.1"/>
    <property type="molecule type" value="Genomic_DNA"/>
</dbReference>
<accession>A0A226WYH1</accession>
<evidence type="ECO:0000313" key="1">
    <source>
        <dbReference type="EMBL" id="OXC76231.1"/>
    </source>
</evidence>
<dbReference type="Proteomes" id="UP000214720">
    <property type="component" value="Unassembled WGS sequence"/>
</dbReference>
<dbReference type="AlphaFoldDB" id="A0A226WYH1"/>
<comment type="caution">
    <text evidence="1">The sequence shown here is derived from an EMBL/GenBank/DDBJ whole genome shotgun (WGS) entry which is preliminary data.</text>
</comment>
<sequence length="47" mass="5254">MKKLQAQADMLIARKAQAAVDQIRKIMLTHSLTTVDIEVKSKSEARS</sequence>